<evidence type="ECO:0000259" key="4">
    <source>
        <dbReference type="Pfam" id="PF10017"/>
    </source>
</evidence>
<dbReference type="OrthoDB" id="659at2759"/>
<evidence type="ECO:0000313" key="6">
    <source>
        <dbReference type="Proteomes" id="UP000013776"/>
    </source>
</evidence>
<evidence type="ECO:0000256" key="1">
    <source>
        <dbReference type="ARBA" id="ARBA00022603"/>
    </source>
</evidence>
<dbReference type="InterPro" id="IPR005532">
    <property type="entry name" value="SUMF_dom"/>
</dbReference>
<reference evidence="5 6" key="1">
    <citation type="journal article" date="2013" name="MBio">
        <title>Genome sequencing of the plant pathogen Taphrina deformans, the causal agent of peach leaf curl.</title>
        <authorList>
            <person name="Cisse O.H."/>
            <person name="Almeida J.M.G.C.F."/>
            <person name="Fonseca A."/>
            <person name="Kumar A.A."/>
            <person name="Salojaervi J."/>
            <person name="Overmyer K."/>
            <person name="Hauser P.M."/>
            <person name="Pagni M."/>
        </authorList>
    </citation>
    <scope>NUCLEOTIDE SEQUENCE [LARGE SCALE GENOMIC DNA]</scope>
    <source>
        <strain evidence="6">PYCC 5710 / ATCC 11124 / CBS 356.35 / IMI 108563 / JCM 9778 / NBRC 8474</strain>
    </source>
</reference>
<name>R4XD06_TAPDE</name>
<proteinExistence type="predicted"/>
<dbReference type="GO" id="GO:0008168">
    <property type="term" value="F:methyltransferase activity"/>
    <property type="evidence" value="ECO:0007669"/>
    <property type="project" value="UniProtKB-KW"/>
</dbReference>
<dbReference type="Proteomes" id="UP000013776">
    <property type="component" value="Unassembled WGS sequence"/>
</dbReference>
<keyword evidence="6" id="KW-1185">Reference proteome</keyword>
<dbReference type="InterPro" id="IPR051128">
    <property type="entry name" value="EgtD_Methyltrsf_superfamily"/>
</dbReference>
<evidence type="ECO:0000313" key="5">
    <source>
        <dbReference type="EMBL" id="CCG81205.1"/>
    </source>
</evidence>
<dbReference type="InterPro" id="IPR042095">
    <property type="entry name" value="SUMF_sf"/>
</dbReference>
<evidence type="ECO:0000259" key="3">
    <source>
        <dbReference type="Pfam" id="PF03781"/>
    </source>
</evidence>
<dbReference type="Pfam" id="PF03781">
    <property type="entry name" value="FGE-sulfatase"/>
    <property type="match status" value="1"/>
</dbReference>
<dbReference type="SUPFAM" id="SSF56436">
    <property type="entry name" value="C-type lectin-like"/>
    <property type="match status" value="1"/>
</dbReference>
<dbReference type="PANTHER" id="PTHR43397:SF1">
    <property type="entry name" value="ERGOTHIONEINE BIOSYNTHESIS PROTEIN 1"/>
    <property type="match status" value="1"/>
</dbReference>
<organism evidence="5 6">
    <name type="scientific">Taphrina deformans (strain PYCC 5710 / ATCC 11124 / CBS 356.35 / IMI 108563 / JCM 9778 / NBRC 8474)</name>
    <name type="common">Peach leaf curl fungus</name>
    <name type="synonym">Lalaria deformans</name>
    <dbReference type="NCBI Taxonomy" id="1097556"/>
    <lineage>
        <taxon>Eukaryota</taxon>
        <taxon>Fungi</taxon>
        <taxon>Dikarya</taxon>
        <taxon>Ascomycota</taxon>
        <taxon>Taphrinomycotina</taxon>
        <taxon>Taphrinomycetes</taxon>
        <taxon>Taphrinales</taxon>
        <taxon>Taphrinaceae</taxon>
        <taxon>Taphrina</taxon>
    </lineage>
</organism>
<feature type="domain" description="Histidine-specific methyltransferase SAM-dependent" evidence="4">
    <location>
        <begin position="23"/>
        <end position="317"/>
    </location>
</feature>
<comment type="caution">
    <text evidence="5">The sequence shown here is derived from an EMBL/GenBank/DDBJ whole genome shotgun (WGS) entry which is preliminary data.</text>
</comment>
<dbReference type="AlphaFoldDB" id="R4XD06"/>
<keyword evidence="2" id="KW-0808">Transferase</keyword>
<dbReference type="eggNOG" id="ENOG502QS9T">
    <property type="taxonomic scope" value="Eukaryota"/>
</dbReference>
<evidence type="ECO:0008006" key="7">
    <source>
        <dbReference type="Google" id="ProtNLM"/>
    </source>
</evidence>
<dbReference type="NCBIfam" id="TIGR03439">
    <property type="entry name" value="methyl_EasF"/>
    <property type="match status" value="1"/>
</dbReference>
<gene>
    <name evidence="5" type="ORF">TAPDE_000924</name>
</gene>
<dbReference type="VEuPathDB" id="FungiDB:TAPDE_000924"/>
<dbReference type="Pfam" id="PF10017">
    <property type="entry name" value="Methyltransf_33"/>
    <property type="match status" value="1"/>
</dbReference>
<dbReference type="InterPro" id="IPR016187">
    <property type="entry name" value="CTDL_fold"/>
</dbReference>
<feature type="domain" description="Sulfatase-modifying factor enzyme-like" evidence="3">
    <location>
        <begin position="532"/>
        <end position="747"/>
    </location>
</feature>
<evidence type="ECO:0000256" key="2">
    <source>
        <dbReference type="ARBA" id="ARBA00022679"/>
    </source>
</evidence>
<keyword evidence="1" id="KW-0489">Methyltransferase</keyword>
<dbReference type="InterPro" id="IPR017805">
    <property type="entry name" value="SAM_MeTrfase_EasF-type_put"/>
</dbReference>
<dbReference type="Gene3D" id="3.90.1580.10">
    <property type="entry name" value="paralog of FGE (formylglycine-generating enzyme)"/>
    <property type="match status" value="1"/>
</dbReference>
<sequence length="749" mass="85933">MDPKELPDIQTISKASPIEPSTIITSLRDGTLPTMLLYDEKGLQLFEKITYNPHYYLTESEIEILQQNSVEIASQIRDSTIIELGSGALRKTSLILQAVDALKIDTDYYALDLDRKELERCLGDLQKSFAFKHVQLHGLHADYNDIHAFIRNSNRRVSILWMGSSVGNFDRHEASDFLLSLKSAMKPGDSIVVGVDHRNAQSLVQCAYNDPEGDSQAFELNALVHANRILGREAFKAEEWSYEGLYDEINGRHEAAFCAQADVVIEEGLTIQKGSKIRIERSYKYSKHEVLQLFDRAQLNLHEYWSDERDLYSLYLTTVPTAYFSSNPRDIGPVPTLEEWSELWKLWDVITMEMVPREMLESKPIDLRNPCIFYVGHIPTFLDIHLSRVGNGRYLNPAYTQIFERGIDPDVDDPSQCHDHSSLPDKWPDLSEMLSFRDQVRKRLRDVYASGSINDRKVARAVFTVYEHEAMHIETFLYMHLQADWTLSPPKMLPPRFEEKPKEVGPASWMKMSPTTMNVGMNDVEGSDEGDYFGWDNEKPRRSTGLQPFTIQSRPVTNGEYAKYLNQTTEEGKRWRHPKSWTPDMRVKTPFGPIPLAAAVNWPVAASYDELEKYANWCGGRLPTHDELRHFIDSSCDTDDARGTPFNDVHGKKVNFSQWFPGNVEDSSKPQVYCGVWEWTSTPFARTPGFVTSQIYPGYSEDFFDGKHNIVLGGSWATISRIAARKSFVNWYQRNYEYAWTGCRLVKDV</sequence>
<dbReference type="InterPro" id="IPR029063">
    <property type="entry name" value="SAM-dependent_MTases_sf"/>
</dbReference>
<dbReference type="PANTHER" id="PTHR43397">
    <property type="entry name" value="ERGOTHIONEINE BIOSYNTHESIS PROTEIN 1"/>
    <property type="match status" value="1"/>
</dbReference>
<dbReference type="STRING" id="1097556.R4XD06"/>
<dbReference type="EMBL" id="CAHR02000029">
    <property type="protein sequence ID" value="CCG81205.1"/>
    <property type="molecule type" value="Genomic_DNA"/>
</dbReference>
<dbReference type="InterPro" id="IPR019257">
    <property type="entry name" value="MeTrfase_dom"/>
</dbReference>
<dbReference type="Gene3D" id="3.40.50.150">
    <property type="entry name" value="Vaccinia Virus protein VP39"/>
    <property type="match status" value="1"/>
</dbReference>
<protein>
    <recommendedName>
        <fullName evidence="7">DUF323 domain protein</fullName>
    </recommendedName>
</protein>
<accession>R4XD06</accession>
<dbReference type="GO" id="GO:0032259">
    <property type="term" value="P:methylation"/>
    <property type="evidence" value="ECO:0007669"/>
    <property type="project" value="UniProtKB-KW"/>
</dbReference>